<dbReference type="PANTHER" id="PTHR10584">
    <property type="entry name" value="SUGAR KINASE"/>
    <property type="match status" value="1"/>
</dbReference>
<keyword evidence="1" id="KW-0808">Transferase</keyword>
<dbReference type="GO" id="GO:0016301">
    <property type="term" value="F:kinase activity"/>
    <property type="evidence" value="ECO:0007669"/>
    <property type="project" value="UniProtKB-KW"/>
</dbReference>
<dbReference type="EMBL" id="CP029803">
    <property type="protein sequence ID" value="AWT60709.1"/>
    <property type="molecule type" value="Genomic_DNA"/>
</dbReference>
<dbReference type="InterPro" id="IPR002173">
    <property type="entry name" value="Carboh/pur_kinase_PfkB_CS"/>
</dbReference>
<protein>
    <submittedName>
        <fullName evidence="4">Bifunctional ribokinase/ribose-5-phosphate isomerase A</fullName>
    </submittedName>
</protein>
<evidence type="ECO:0000256" key="2">
    <source>
        <dbReference type="ARBA" id="ARBA00022777"/>
    </source>
</evidence>
<evidence type="ECO:0000313" key="4">
    <source>
        <dbReference type="EMBL" id="AWT60709.1"/>
    </source>
</evidence>
<keyword evidence="4" id="KW-0413">Isomerase</keyword>
<dbReference type="PANTHER" id="PTHR10584:SF166">
    <property type="entry name" value="RIBOKINASE"/>
    <property type="match status" value="1"/>
</dbReference>
<dbReference type="SUPFAM" id="SSF53613">
    <property type="entry name" value="Ribokinase-like"/>
    <property type="match status" value="1"/>
</dbReference>
<accession>A0A2Z4AEE0</accession>
<evidence type="ECO:0000313" key="5">
    <source>
        <dbReference type="Proteomes" id="UP000247465"/>
    </source>
</evidence>
<feature type="domain" description="Carbohydrate kinase PfkB" evidence="3">
    <location>
        <begin position="164"/>
        <end position="292"/>
    </location>
</feature>
<sequence>MSQLKDRVLFSSENSPAALVVGSVAFDKIITPTQRTERTLGGAASYASIAASYYSPVRLVGVVGHDFDTEVIKRFERRKIDLEGLKRDDSGPTFFWSGQYSEGFSRRKTLETHLNVFERFRPNLPVGYLDTRYILLGNIDPDLQLHVLEQLQGEFFSVADSMDLWIDTKNKELRALIKQIDCLALNDTEAILLTGERNLIKAGRKLLTMGPTMAIIKKGEHGAYLFHPEGLFALPSYPVTMVQDPTGAGDSFAGAFVGYLAAKDKTDFHSVKQAMIYAAVTASLTIEAFSCDALELAGAEEIEQRYIELVNIMRI</sequence>
<gene>
    <name evidence="4" type="primary">rbsK</name>
    <name evidence="4" type="synonym">rbiA_3</name>
    <name evidence="4" type="ORF">DF168_01928</name>
</gene>
<dbReference type="Gene3D" id="3.40.1190.20">
    <property type="match status" value="1"/>
</dbReference>
<evidence type="ECO:0000259" key="3">
    <source>
        <dbReference type="Pfam" id="PF00294"/>
    </source>
</evidence>
<evidence type="ECO:0000256" key="1">
    <source>
        <dbReference type="ARBA" id="ARBA00022679"/>
    </source>
</evidence>
<dbReference type="Pfam" id="PF00294">
    <property type="entry name" value="PfkB"/>
    <property type="match status" value="1"/>
</dbReference>
<dbReference type="GO" id="GO:0016853">
    <property type="term" value="F:isomerase activity"/>
    <property type="evidence" value="ECO:0007669"/>
    <property type="project" value="UniProtKB-KW"/>
</dbReference>
<reference evidence="4 5" key="1">
    <citation type="submission" date="2018-06" db="EMBL/GenBank/DDBJ databases">
        <title>Draft Genome Sequence of a Novel Marine Bacterium Related to the Verrucomicrobia.</title>
        <authorList>
            <person name="Vosseberg J."/>
            <person name="Martijn J."/>
            <person name="Ettema T.J.G."/>
        </authorList>
    </citation>
    <scope>NUCLEOTIDE SEQUENCE [LARGE SCALE GENOMIC DNA]</scope>
    <source>
        <strain evidence="4">TARA_B100001123</strain>
    </source>
</reference>
<organism evidence="4 5">
    <name type="scientific">Candidatus Moanibacter tarae</name>
    <dbReference type="NCBI Taxonomy" id="2200854"/>
    <lineage>
        <taxon>Bacteria</taxon>
        <taxon>Pseudomonadati</taxon>
        <taxon>Verrucomicrobiota</taxon>
        <taxon>Opitutia</taxon>
        <taxon>Puniceicoccales</taxon>
        <taxon>Puniceicoccales incertae sedis</taxon>
        <taxon>Candidatus Moanibacter</taxon>
    </lineage>
</organism>
<name>A0A2Z4AEE0_9BACT</name>
<dbReference type="KEGG" id="mtar:DF168_01928"/>
<dbReference type="Proteomes" id="UP000247465">
    <property type="component" value="Chromosome"/>
</dbReference>
<dbReference type="AlphaFoldDB" id="A0A2Z4AEE0"/>
<dbReference type="GO" id="GO:0005829">
    <property type="term" value="C:cytosol"/>
    <property type="evidence" value="ECO:0007669"/>
    <property type="project" value="TreeGrafter"/>
</dbReference>
<proteinExistence type="predicted"/>
<dbReference type="PROSITE" id="PS00584">
    <property type="entry name" value="PFKB_KINASES_2"/>
    <property type="match status" value="1"/>
</dbReference>
<keyword evidence="2 4" id="KW-0418">Kinase</keyword>
<dbReference type="InterPro" id="IPR029056">
    <property type="entry name" value="Ribokinase-like"/>
</dbReference>
<dbReference type="InterPro" id="IPR011611">
    <property type="entry name" value="PfkB_dom"/>
</dbReference>